<name>A0A9D2N683_9FIRM</name>
<dbReference type="InterPro" id="IPR051214">
    <property type="entry name" value="GH32_Enzymes"/>
</dbReference>
<dbReference type="EMBL" id="DWWV01000111">
    <property type="protein sequence ID" value="HJC10879.1"/>
    <property type="molecule type" value="Genomic_DNA"/>
</dbReference>
<feature type="domain" description="Glycosyl hydrolase family 32 C-terminal" evidence="11">
    <location>
        <begin position="421"/>
        <end position="453"/>
    </location>
</feature>
<dbReference type="GO" id="GO:0005975">
    <property type="term" value="P:carbohydrate metabolic process"/>
    <property type="evidence" value="ECO:0007669"/>
    <property type="project" value="InterPro"/>
</dbReference>
<dbReference type="Proteomes" id="UP000823893">
    <property type="component" value="Unassembled WGS sequence"/>
</dbReference>
<dbReference type="InterPro" id="IPR013320">
    <property type="entry name" value="ConA-like_dom_sf"/>
</dbReference>
<dbReference type="PANTHER" id="PTHR43101">
    <property type="entry name" value="BETA-FRUCTOSIDASE"/>
    <property type="match status" value="1"/>
</dbReference>
<keyword evidence="6 8" id="KW-0326">Glycosidase</keyword>
<keyword evidence="9" id="KW-0119">Carbohydrate metabolism</keyword>
<dbReference type="InterPro" id="IPR013189">
    <property type="entry name" value="Glyco_hydro_32_C"/>
</dbReference>
<dbReference type="Gene3D" id="2.115.10.20">
    <property type="entry name" value="Glycosyl hydrolase domain, family 43"/>
    <property type="match status" value="1"/>
</dbReference>
<reference evidence="12" key="2">
    <citation type="submission" date="2021-04" db="EMBL/GenBank/DDBJ databases">
        <authorList>
            <person name="Gilroy R."/>
        </authorList>
    </citation>
    <scope>NUCLEOTIDE SEQUENCE</scope>
    <source>
        <strain evidence="12">ChiSxjej6B18-287</strain>
    </source>
</reference>
<dbReference type="SUPFAM" id="SSF49899">
    <property type="entry name" value="Concanavalin A-like lectins/glucanases"/>
    <property type="match status" value="1"/>
</dbReference>
<evidence type="ECO:0000256" key="7">
    <source>
        <dbReference type="ARBA" id="ARBA00033367"/>
    </source>
</evidence>
<comment type="similarity">
    <text evidence="2 8">Belongs to the glycosyl hydrolase 32 family.</text>
</comment>
<feature type="domain" description="Glycosyl hydrolase family 32 N-terminal" evidence="10">
    <location>
        <begin position="30"/>
        <end position="333"/>
    </location>
</feature>
<evidence type="ECO:0000256" key="3">
    <source>
        <dbReference type="ARBA" id="ARBA00012758"/>
    </source>
</evidence>
<evidence type="ECO:0000256" key="9">
    <source>
        <dbReference type="RuleBase" id="RU365015"/>
    </source>
</evidence>
<evidence type="ECO:0000313" key="12">
    <source>
        <dbReference type="EMBL" id="HJC10879.1"/>
    </source>
</evidence>
<comment type="function">
    <text evidence="9">Enables the bacterium to metabolize sucrose as a sole carbon source.</text>
</comment>
<comment type="pathway">
    <text evidence="1 9">Glycan biosynthesis; sucrose metabolism.</text>
</comment>
<dbReference type="Gene3D" id="2.60.120.560">
    <property type="entry name" value="Exo-inulinase, domain 1"/>
    <property type="match status" value="1"/>
</dbReference>
<dbReference type="GO" id="GO:0005737">
    <property type="term" value="C:cytoplasm"/>
    <property type="evidence" value="ECO:0007669"/>
    <property type="project" value="UniProtKB-SubCell"/>
</dbReference>
<dbReference type="PROSITE" id="PS00609">
    <property type="entry name" value="GLYCOSYL_HYDROL_F32"/>
    <property type="match status" value="1"/>
</dbReference>
<sequence length="472" mass="54586">MTALTGDLKRLTEAAEKLADGNDSFRQRLHLMPPVGWLNDPNGLCQFQGVYHAFFQYSPFDTEGGVKMWGHYTSHNMIDWEYQGVPLYPDQPFDCSGVYSGAAFIEDGEMFLYYTGNVKLEDGDYDYINTGRQANTILVSSKDGIHFGRKMKLMDNGDYPSDLTLHVRDPKVWKKKDNYYMLLGARTKRNEGQALLYQSRDKVHWSLANRVKTETPFGYMWECPDYFEIGDRKILSASVQGLTGGQWEERNVYQSGYFLVEGEITGNCHLGEYRLWDYGFDYYAPQSFQTEDGRIIQIGWMGMPDCQEYTNRTIEDGWQHCFTFPREIYIKDGIPCQRPIRELEEKCQLIRKDQGHIEIEGYPVYQAEISGICNNRFQAVLGEELVLEYRDGQFEMWFKKQEKTGVSAGRGRRCVDMERLENVKILADVSSAEVFLNDGEYVFSTRYYPEKAVIQMQAPGAEILFKEIAAKK</sequence>
<evidence type="ECO:0000256" key="8">
    <source>
        <dbReference type="RuleBase" id="RU362110"/>
    </source>
</evidence>
<evidence type="ECO:0000313" key="13">
    <source>
        <dbReference type="Proteomes" id="UP000823893"/>
    </source>
</evidence>
<comment type="caution">
    <text evidence="12">The sequence shown here is derived from an EMBL/GenBank/DDBJ whole genome shotgun (WGS) entry which is preliminary data.</text>
</comment>
<comment type="catalytic activity">
    <reaction evidence="8">
        <text>Hydrolysis of terminal non-reducing beta-D-fructofuranoside residues in beta-D-fructofuranosides.</text>
        <dbReference type="EC" id="3.2.1.26"/>
    </reaction>
</comment>
<protein>
    <recommendedName>
        <fullName evidence="4 8">Sucrose-6-phosphate hydrolase</fullName>
        <ecNumber evidence="3 8">3.2.1.26</ecNumber>
    </recommendedName>
    <alternativeName>
        <fullName evidence="7 9">Invertase</fullName>
    </alternativeName>
</protein>
<dbReference type="NCBIfam" id="TIGR01322">
    <property type="entry name" value="scrB_fam"/>
    <property type="match status" value="1"/>
</dbReference>
<keyword evidence="5 8" id="KW-0378">Hydrolase</keyword>
<dbReference type="InterPro" id="IPR001362">
    <property type="entry name" value="Glyco_hydro_32"/>
</dbReference>
<evidence type="ECO:0000256" key="6">
    <source>
        <dbReference type="ARBA" id="ARBA00023295"/>
    </source>
</evidence>
<reference evidence="12" key="1">
    <citation type="journal article" date="2021" name="PeerJ">
        <title>Extensive microbial diversity within the chicken gut microbiome revealed by metagenomics and culture.</title>
        <authorList>
            <person name="Gilroy R."/>
            <person name="Ravi A."/>
            <person name="Getino M."/>
            <person name="Pursley I."/>
            <person name="Horton D.L."/>
            <person name="Alikhan N.F."/>
            <person name="Baker D."/>
            <person name="Gharbi K."/>
            <person name="Hall N."/>
            <person name="Watson M."/>
            <person name="Adriaenssens E.M."/>
            <person name="Foster-Nyarko E."/>
            <person name="Jarju S."/>
            <person name="Secka A."/>
            <person name="Antonio M."/>
            <person name="Oren A."/>
            <person name="Chaudhuri R.R."/>
            <person name="La Ragione R."/>
            <person name="Hildebrand F."/>
            <person name="Pallen M.J."/>
        </authorList>
    </citation>
    <scope>NUCLEOTIDE SEQUENCE</scope>
    <source>
        <strain evidence="12">ChiSxjej6B18-287</strain>
    </source>
</reference>
<dbReference type="EC" id="3.2.1.26" evidence="3 8"/>
<dbReference type="InterPro" id="IPR023296">
    <property type="entry name" value="Glyco_hydro_beta-prop_sf"/>
</dbReference>
<organism evidence="12 13">
    <name type="scientific">Candidatus Blautia merdigallinarum</name>
    <dbReference type="NCBI Taxonomy" id="2838495"/>
    <lineage>
        <taxon>Bacteria</taxon>
        <taxon>Bacillati</taxon>
        <taxon>Bacillota</taxon>
        <taxon>Clostridia</taxon>
        <taxon>Lachnospirales</taxon>
        <taxon>Lachnospiraceae</taxon>
        <taxon>Blautia</taxon>
    </lineage>
</organism>
<dbReference type="SUPFAM" id="SSF75005">
    <property type="entry name" value="Arabinanase/levansucrase/invertase"/>
    <property type="match status" value="1"/>
</dbReference>
<evidence type="ECO:0000256" key="1">
    <source>
        <dbReference type="ARBA" id="ARBA00004914"/>
    </source>
</evidence>
<evidence type="ECO:0000256" key="2">
    <source>
        <dbReference type="ARBA" id="ARBA00009902"/>
    </source>
</evidence>
<dbReference type="InterPro" id="IPR006232">
    <property type="entry name" value="Suc6P_hydrolase"/>
</dbReference>
<evidence type="ECO:0000259" key="11">
    <source>
        <dbReference type="Pfam" id="PF08244"/>
    </source>
</evidence>
<dbReference type="Pfam" id="PF08244">
    <property type="entry name" value="Glyco_hydro_32C"/>
    <property type="match status" value="1"/>
</dbReference>
<evidence type="ECO:0000256" key="4">
    <source>
        <dbReference type="ARBA" id="ARBA00019623"/>
    </source>
</evidence>
<dbReference type="InterPro" id="IPR018053">
    <property type="entry name" value="Glyco_hydro_32_AS"/>
</dbReference>
<dbReference type="Pfam" id="PF00251">
    <property type="entry name" value="Glyco_hydro_32N"/>
    <property type="match status" value="1"/>
</dbReference>
<dbReference type="SMART" id="SM00640">
    <property type="entry name" value="Glyco_32"/>
    <property type="match status" value="1"/>
</dbReference>
<gene>
    <name evidence="12" type="ORF">H9935_08690</name>
</gene>
<dbReference type="InterPro" id="IPR013148">
    <property type="entry name" value="Glyco_hydro_32_N"/>
</dbReference>
<keyword evidence="9" id="KW-0963">Cytoplasm</keyword>
<dbReference type="CDD" id="cd18623">
    <property type="entry name" value="GH32_ScrB-like"/>
    <property type="match status" value="1"/>
</dbReference>
<dbReference type="GO" id="GO:0004564">
    <property type="term" value="F:beta-fructofuranosidase activity"/>
    <property type="evidence" value="ECO:0007669"/>
    <property type="project" value="UniProtKB-EC"/>
</dbReference>
<dbReference type="AlphaFoldDB" id="A0A9D2N683"/>
<evidence type="ECO:0000259" key="10">
    <source>
        <dbReference type="Pfam" id="PF00251"/>
    </source>
</evidence>
<accession>A0A9D2N683</accession>
<evidence type="ECO:0000256" key="5">
    <source>
        <dbReference type="ARBA" id="ARBA00022801"/>
    </source>
</evidence>
<dbReference type="PANTHER" id="PTHR43101:SF1">
    <property type="entry name" value="BETA-FRUCTOSIDASE"/>
    <property type="match status" value="1"/>
</dbReference>
<proteinExistence type="inferred from homology"/>
<comment type="subcellular location">
    <subcellularLocation>
        <location evidence="9">Cytoplasm</location>
    </subcellularLocation>
</comment>